<dbReference type="Pfam" id="PF19354">
    <property type="entry name" value="DUF5931"/>
    <property type="match status" value="1"/>
</dbReference>
<organism evidence="7 8">
    <name type="scientific">Gordonia crocea</name>
    <dbReference type="NCBI Taxonomy" id="589162"/>
    <lineage>
        <taxon>Bacteria</taxon>
        <taxon>Bacillati</taxon>
        <taxon>Actinomycetota</taxon>
        <taxon>Actinomycetes</taxon>
        <taxon>Mycobacteriales</taxon>
        <taxon>Gordoniaceae</taxon>
        <taxon>Gordonia</taxon>
    </lineage>
</organism>
<dbReference type="SUPFAM" id="SSF55874">
    <property type="entry name" value="ATPase domain of HSP90 chaperone/DNA topoisomerase II/histidine kinase"/>
    <property type="match status" value="1"/>
</dbReference>
<feature type="transmembrane region" description="Helical" evidence="4">
    <location>
        <begin position="168"/>
        <end position="185"/>
    </location>
</feature>
<keyword evidence="3" id="KW-0902">Two-component regulatory system</keyword>
<keyword evidence="7" id="KW-0067">ATP-binding</keyword>
<comment type="caution">
    <text evidence="7">The sequence shown here is derived from an EMBL/GenBank/DDBJ whole genome shotgun (WGS) entry which is preliminary data.</text>
</comment>
<keyword evidence="2" id="KW-0418">Kinase</keyword>
<evidence type="ECO:0000313" key="7">
    <source>
        <dbReference type="EMBL" id="GED96149.1"/>
    </source>
</evidence>
<keyword evidence="4" id="KW-0812">Transmembrane</keyword>
<keyword evidence="7" id="KW-0547">Nucleotide-binding</keyword>
<keyword evidence="4" id="KW-0472">Membrane</keyword>
<dbReference type="InterPro" id="IPR045975">
    <property type="entry name" value="DUF5931"/>
</dbReference>
<feature type="domain" description="DUF5931" evidence="6">
    <location>
        <begin position="26"/>
        <end position="184"/>
    </location>
</feature>
<evidence type="ECO:0000256" key="3">
    <source>
        <dbReference type="ARBA" id="ARBA00023012"/>
    </source>
</evidence>
<feature type="transmembrane region" description="Helical" evidence="4">
    <location>
        <begin position="61"/>
        <end position="80"/>
    </location>
</feature>
<evidence type="ECO:0000259" key="6">
    <source>
        <dbReference type="Pfam" id="PF19354"/>
    </source>
</evidence>
<dbReference type="InterPro" id="IPR050482">
    <property type="entry name" value="Sensor_HK_TwoCompSys"/>
</dbReference>
<evidence type="ECO:0000256" key="2">
    <source>
        <dbReference type="ARBA" id="ARBA00022777"/>
    </source>
</evidence>
<dbReference type="OrthoDB" id="5181554at2"/>
<dbReference type="AlphaFoldDB" id="A0A7M3SU25"/>
<feature type="transmembrane region" description="Helical" evidence="4">
    <location>
        <begin position="120"/>
        <end position="148"/>
    </location>
</feature>
<dbReference type="InterPro" id="IPR003594">
    <property type="entry name" value="HATPase_dom"/>
</dbReference>
<dbReference type="GO" id="GO:0016301">
    <property type="term" value="F:kinase activity"/>
    <property type="evidence" value="ECO:0007669"/>
    <property type="project" value="UniProtKB-KW"/>
</dbReference>
<keyword evidence="4" id="KW-1133">Transmembrane helix</keyword>
<feature type="domain" description="Histidine kinase/HSP90-like ATPase" evidence="5">
    <location>
        <begin position="310"/>
        <end position="399"/>
    </location>
</feature>
<keyword evidence="8" id="KW-1185">Reference proteome</keyword>
<protein>
    <submittedName>
        <fullName evidence="7">ATP-binding protein</fullName>
    </submittedName>
</protein>
<dbReference type="RefSeq" id="WP_161927515.1">
    <property type="nucleotide sequence ID" value="NZ_BJOU01000001.1"/>
</dbReference>
<evidence type="ECO:0000256" key="4">
    <source>
        <dbReference type="SAM" id="Phobius"/>
    </source>
</evidence>
<dbReference type="GO" id="GO:0000160">
    <property type="term" value="P:phosphorelay signal transduction system"/>
    <property type="evidence" value="ECO:0007669"/>
    <property type="project" value="UniProtKB-KW"/>
</dbReference>
<dbReference type="PANTHER" id="PTHR24421:SF61">
    <property type="entry name" value="OXYGEN SENSOR HISTIDINE KINASE NREB"/>
    <property type="match status" value="1"/>
</dbReference>
<dbReference type="NCBIfam" id="NF047322">
    <property type="entry name" value="HK_morpho_MacS"/>
    <property type="match status" value="1"/>
</dbReference>
<name>A0A7M3SU25_9ACTN</name>
<dbReference type="Pfam" id="PF02518">
    <property type="entry name" value="HATPase_c"/>
    <property type="match status" value="1"/>
</dbReference>
<dbReference type="Gene3D" id="3.30.565.10">
    <property type="entry name" value="Histidine kinase-like ATPase, C-terminal domain"/>
    <property type="match status" value="1"/>
</dbReference>
<evidence type="ECO:0000256" key="1">
    <source>
        <dbReference type="ARBA" id="ARBA00022679"/>
    </source>
</evidence>
<proteinExistence type="predicted"/>
<dbReference type="PANTHER" id="PTHR24421">
    <property type="entry name" value="NITRATE/NITRITE SENSOR PROTEIN NARX-RELATED"/>
    <property type="match status" value="1"/>
</dbReference>
<evidence type="ECO:0000259" key="5">
    <source>
        <dbReference type="Pfam" id="PF02518"/>
    </source>
</evidence>
<reference evidence="8" key="1">
    <citation type="submission" date="2019-06" db="EMBL/GenBank/DDBJ databases">
        <title>Gordonia isolated from sludge of a wastewater treatment plant.</title>
        <authorList>
            <person name="Tamura T."/>
            <person name="Aoyama K."/>
            <person name="Kang Y."/>
            <person name="Saito S."/>
            <person name="Akiyama N."/>
            <person name="Yazawa K."/>
            <person name="Gonoi T."/>
            <person name="Mikami Y."/>
        </authorList>
    </citation>
    <scope>NUCLEOTIDE SEQUENCE [LARGE SCALE GENOMIC DNA]</scope>
    <source>
        <strain evidence="8">NBRC 107697</strain>
    </source>
</reference>
<dbReference type="Proteomes" id="UP000444980">
    <property type="component" value="Unassembled WGS sequence"/>
</dbReference>
<dbReference type="EMBL" id="BJOU01000001">
    <property type="protein sequence ID" value="GED96149.1"/>
    <property type="molecule type" value="Genomic_DNA"/>
</dbReference>
<dbReference type="InterPro" id="IPR036890">
    <property type="entry name" value="HATPase_C_sf"/>
</dbReference>
<accession>A0A7M3SU25</accession>
<sequence length="411" mass="44082">MDQSRAEARRAWLVRVRERIDEDASAPLWRAAQVFRALSLVYAVGFQIAVNDSLERPRVTLALFTVLIAWSVACGVAYLVGFGRNWLWVGAEIAVTVGLLFSTSLVASDEWIADNQAWPTTLWACNAIISAAILGGATGGALTGVLVWVSSITVKGDVNLDFGRNAQLIQLLFLGLVVGWAATSGRRNHELLTQAARYAAAGEERDRLARHVHDGVLQVLALISRRGREIGGDTAELAELAGEQERALRAFLTERADEDRDYADATARAAADRVDLAVLLRRHSAADVSVSTPREAVSVPSQVGAEIDGAVLNALDNVIRHAGPGARAFVLLEDLGDELVISIRDDGVGIEPGRLDEAAADGRLGVAQAIVGRIEALGGRVELDSTPGAGTDWELTVPVHDDKIRRDEEQA</sequence>
<keyword evidence="1" id="KW-0808">Transferase</keyword>
<evidence type="ECO:0000313" key="8">
    <source>
        <dbReference type="Proteomes" id="UP000444980"/>
    </source>
</evidence>
<gene>
    <name evidence="7" type="ORF">nbrc107697_01880</name>
</gene>
<feature type="transmembrane region" description="Helical" evidence="4">
    <location>
        <begin position="86"/>
        <end position="108"/>
    </location>
</feature>
<dbReference type="GO" id="GO:0005524">
    <property type="term" value="F:ATP binding"/>
    <property type="evidence" value="ECO:0007669"/>
    <property type="project" value="UniProtKB-KW"/>
</dbReference>